<dbReference type="InterPro" id="IPR035906">
    <property type="entry name" value="MetI-like_sf"/>
</dbReference>
<evidence type="ECO:0000259" key="9">
    <source>
        <dbReference type="PROSITE" id="PS50928"/>
    </source>
</evidence>
<evidence type="ECO:0000256" key="7">
    <source>
        <dbReference type="RuleBase" id="RU363032"/>
    </source>
</evidence>
<evidence type="ECO:0000256" key="2">
    <source>
        <dbReference type="ARBA" id="ARBA00022448"/>
    </source>
</evidence>
<dbReference type="PANTHER" id="PTHR43386:SF1">
    <property type="entry name" value="D,D-DIPEPTIDE TRANSPORT SYSTEM PERMEASE PROTEIN DDPC-RELATED"/>
    <property type="match status" value="1"/>
</dbReference>
<dbReference type="GO" id="GO:0005886">
    <property type="term" value="C:plasma membrane"/>
    <property type="evidence" value="ECO:0007669"/>
    <property type="project" value="UniProtKB-SubCell"/>
</dbReference>
<comment type="subcellular location">
    <subcellularLocation>
        <location evidence="1 7">Cell membrane</location>
        <topology evidence="1 7">Multi-pass membrane protein</topology>
    </subcellularLocation>
</comment>
<evidence type="ECO:0000256" key="4">
    <source>
        <dbReference type="ARBA" id="ARBA00022692"/>
    </source>
</evidence>
<dbReference type="EMBL" id="JACHMY010000001">
    <property type="protein sequence ID" value="MBB5835767.1"/>
    <property type="molecule type" value="Genomic_DNA"/>
</dbReference>
<name>A0A7W9J622_9ACTN</name>
<reference evidence="10 11" key="1">
    <citation type="submission" date="2020-08" db="EMBL/GenBank/DDBJ databases">
        <title>Sequencing the genomes of 1000 actinobacteria strains.</title>
        <authorList>
            <person name="Klenk H.-P."/>
        </authorList>
    </citation>
    <scope>NUCLEOTIDE SEQUENCE [LARGE SCALE GENOMIC DNA]</scope>
    <source>
        <strain evidence="10 11">DSM 28967</strain>
    </source>
</reference>
<dbReference type="PROSITE" id="PS50928">
    <property type="entry name" value="ABC_TM1"/>
    <property type="match status" value="1"/>
</dbReference>
<protein>
    <submittedName>
        <fullName evidence="10">Peptide/nickel transport system permease protein</fullName>
    </submittedName>
</protein>
<evidence type="ECO:0000256" key="8">
    <source>
        <dbReference type="SAM" id="MobiDB-lite"/>
    </source>
</evidence>
<feature type="region of interest" description="Disordered" evidence="8">
    <location>
        <begin position="1"/>
        <end position="26"/>
    </location>
</feature>
<keyword evidence="2 7" id="KW-0813">Transport</keyword>
<dbReference type="PANTHER" id="PTHR43386">
    <property type="entry name" value="OLIGOPEPTIDE TRANSPORT SYSTEM PERMEASE PROTEIN APPC"/>
    <property type="match status" value="1"/>
</dbReference>
<dbReference type="Proteomes" id="UP000549971">
    <property type="component" value="Unassembled WGS sequence"/>
</dbReference>
<evidence type="ECO:0000256" key="6">
    <source>
        <dbReference type="ARBA" id="ARBA00023136"/>
    </source>
</evidence>
<evidence type="ECO:0000256" key="5">
    <source>
        <dbReference type="ARBA" id="ARBA00022989"/>
    </source>
</evidence>
<evidence type="ECO:0000256" key="1">
    <source>
        <dbReference type="ARBA" id="ARBA00004651"/>
    </source>
</evidence>
<feature type="transmembrane region" description="Helical" evidence="7">
    <location>
        <begin position="274"/>
        <end position="298"/>
    </location>
</feature>
<evidence type="ECO:0000256" key="3">
    <source>
        <dbReference type="ARBA" id="ARBA00022475"/>
    </source>
</evidence>
<comment type="similarity">
    <text evidence="7">Belongs to the binding-protein-dependent transport system permease family.</text>
</comment>
<dbReference type="Pfam" id="PF00528">
    <property type="entry name" value="BPD_transp_1"/>
    <property type="match status" value="1"/>
</dbReference>
<proteinExistence type="inferred from homology"/>
<dbReference type="Gene3D" id="1.10.3720.10">
    <property type="entry name" value="MetI-like"/>
    <property type="match status" value="1"/>
</dbReference>
<feature type="domain" description="ABC transmembrane type-1" evidence="9">
    <location>
        <begin position="107"/>
        <end position="295"/>
    </location>
</feature>
<feature type="transmembrane region" description="Helical" evidence="7">
    <location>
        <begin position="107"/>
        <end position="131"/>
    </location>
</feature>
<feature type="transmembrane region" description="Helical" evidence="7">
    <location>
        <begin position="138"/>
        <end position="161"/>
    </location>
</feature>
<keyword evidence="3" id="KW-1003">Cell membrane</keyword>
<keyword evidence="4 7" id="KW-0812">Transmembrane</keyword>
<feature type="transmembrane region" description="Helical" evidence="7">
    <location>
        <begin position="167"/>
        <end position="186"/>
    </location>
</feature>
<accession>A0A7W9J622</accession>
<evidence type="ECO:0000313" key="10">
    <source>
        <dbReference type="EMBL" id="MBB5835767.1"/>
    </source>
</evidence>
<feature type="transmembrane region" description="Helical" evidence="7">
    <location>
        <begin position="45"/>
        <end position="66"/>
    </location>
</feature>
<keyword evidence="5 7" id="KW-1133">Transmembrane helix</keyword>
<keyword evidence="6 7" id="KW-0472">Membrane</keyword>
<comment type="caution">
    <text evidence="10">The sequence shown here is derived from an EMBL/GenBank/DDBJ whole genome shotgun (WGS) entry which is preliminary data.</text>
</comment>
<sequence>MIPETMTAAADRQPDGAVDGSAVGSPGPSTATNGFAWRRLLTAKFVIGSAIVVATVLFGVIAPLFVQDPRAIDDVGLSAPSAEHLLGTTQIGQDVFAQLAYSTRGSLVIGVAVALMVLVLSAVVGILGAYLGGVVDEVCSLLSNVMLVIPGLPLVIVIASYVQNKSVVLIILVLGLTGWAAGARVLRAQTLSLRNRDYVLASRVAGERPWRVIGVEILPNLLPVMSSGFVFGIVGAILAEAGLSFVGIGATGSLTWGTMLANAGNGQALLFGAWWWFAPPGLMIAALGAGLSLINFSLDEIINPKLRVHRAPRGRRTERTEAGA</sequence>
<evidence type="ECO:0000313" key="11">
    <source>
        <dbReference type="Proteomes" id="UP000549971"/>
    </source>
</evidence>
<dbReference type="RefSeq" id="WP_238356035.1">
    <property type="nucleotide sequence ID" value="NZ_JACHMY010000001.1"/>
</dbReference>
<dbReference type="InterPro" id="IPR000515">
    <property type="entry name" value="MetI-like"/>
</dbReference>
<dbReference type="CDD" id="cd06261">
    <property type="entry name" value="TM_PBP2"/>
    <property type="match status" value="1"/>
</dbReference>
<dbReference type="SUPFAM" id="SSF161098">
    <property type="entry name" value="MetI-like"/>
    <property type="match status" value="1"/>
</dbReference>
<keyword evidence="11" id="KW-1185">Reference proteome</keyword>
<organism evidence="10 11">
    <name type="scientific">Kribbella italica</name>
    <dbReference type="NCBI Taxonomy" id="1540520"/>
    <lineage>
        <taxon>Bacteria</taxon>
        <taxon>Bacillati</taxon>
        <taxon>Actinomycetota</taxon>
        <taxon>Actinomycetes</taxon>
        <taxon>Propionibacteriales</taxon>
        <taxon>Kribbellaceae</taxon>
        <taxon>Kribbella</taxon>
    </lineage>
</organism>
<dbReference type="GO" id="GO:0071916">
    <property type="term" value="F:dipeptide transmembrane transporter activity"/>
    <property type="evidence" value="ECO:0007669"/>
    <property type="project" value="TreeGrafter"/>
</dbReference>
<dbReference type="AlphaFoldDB" id="A0A7W9J622"/>
<feature type="transmembrane region" description="Helical" evidence="7">
    <location>
        <begin position="229"/>
        <end position="254"/>
    </location>
</feature>
<gene>
    <name evidence="10" type="ORF">HDA39_002501</name>
</gene>
<dbReference type="InterPro" id="IPR050366">
    <property type="entry name" value="BP-dependent_transpt_permease"/>
</dbReference>